<feature type="compositionally biased region" description="Low complexity" evidence="1">
    <location>
        <begin position="73"/>
        <end position="92"/>
    </location>
</feature>
<feature type="region of interest" description="Disordered" evidence="1">
    <location>
        <begin position="200"/>
        <end position="251"/>
    </location>
</feature>
<sequence length="790" mass="88723">MSSLDTVPSFCFPSPSSVTSDQTSPRYSPQKSPLPSLDSVSKLDSRSPFRHDQESHPPSSSPQSRSISHHSNWHPSPPSQHSTQYHHSTQQSRLPSSMIPLSPTHTAPTSMHSSHTHQPTKRRHVPSDSDITDHEHIDWRHHRDNHKHNNIHTNVNLGDGPERTPTSSFAARASYSHGWSESRDKGHKHLFYRASDSSAVYTPSTGHPQDNLPSLAPKPSSNPFSSSALKHASQSPKSPAQLSRSDFKDTDLAGPQIQSARSAPKGPLPIETQIQLLRSVLQHDPFNCPIRRTTQAWECIAREQGIRARTCARRFDNIMQASIAGRDRQTGTEEQVETKKALLEQLLVMMNQPQALVRMQKKRRYRSEEADRKLLLETIRLNPFGQKVGQVAKAWEDIRDALKMKVHARQCIRRVNRMIKPYQLRERMYKGNIPEEMQEGNDELIKQVIQLMKAGGSSALEEEGEEEDGYNSNGSSRDDTGSDSDFQDEAYQRMDEDEDQDMPSRTDRVQRASEGSDPRAHASSTSGVTHNSARTFASSRTTSSNSAWALSERSERTERGHGHGNTTIPGGMADGAIGGISTFSFASERRNDAQEFTAPPPHPTSFSGESASSRFPFHPAALDELQSPSAQLYATVLGEFRAVKRLLDQLDDQRQRDKHNQRSMLHMIEKLQYQVRQNQRQIEDMQSQLEFGPWKMHYGSGPGAPRVFQASSASSSPYSGREVPRPRSPVEQNRHHHREGKSRDGPSYQGGSQGYGHSREPRRVAHGSTEGGLEEERRDIETKRLRETLL</sequence>
<evidence type="ECO:0000313" key="3">
    <source>
        <dbReference type="Proteomes" id="UP000696485"/>
    </source>
</evidence>
<comment type="caution">
    <text evidence="2">The sequence shown here is derived from an EMBL/GenBank/DDBJ whole genome shotgun (WGS) entry which is preliminary data.</text>
</comment>
<feature type="compositionally biased region" description="Acidic residues" evidence="1">
    <location>
        <begin position="460"/>
        <end position="469"/>
    </location>
</feature>
<protein>
    <submittedName>
        <fullName evidence="2">Uncharacterized protein</fullName>
    </submittedName>
</protein>
<feature type="compositionally biased region" description="Basic and acidic residues" evidence="1">
    <location>
        <begin position="552"/>
        <end position="561"/>
    </location>
</feature>
<evidence type="ECO:0000313" key="2">
    <source>
        <dbReference type="EMBL" id="KAF9326328.1"/>
    </source>
</evidence>
<feature type="compositionally biased region" description="Low complexity" evidence="1">
    <location>
        <begin position="531"/>
        <end position="547"/>
    </location>
</feature>
<organism evidence="2 3">
    <name type="scientific">Podila minutissima</name>
    <dbReference type="NCBI Taxonomy" id="64525"/>
    <lineage>
        <taxon>Eukaryota</taxon>
        <taxon>Fungi</taxon>
        <taxon>Fungi incertae sedis</taxon>
        <taxon>Mucoromycota</taxon>
        <taxon>Mortierellomycotina</taxon>
        <taxon>Mortierellomycetes</taxon>
        <taxon>Mortierellales</taxon>
        <taxon>Mortierellaceae</taxon>
        <taxon>Podila</taxon>
    </lineage>
</organism>
<name>A0A9P5SH80_9FUNG</name>
<keyword evidence="3" id="KW-1185">Reference proteome</keyword>
<dbReference type="EMBL" id="JAAAUY010000797">
    <property type="protein sequence ID" value="KAF9326328.1"/>
    <property type="molecule type" value="Genomic_DNA"/>
</dbReference>
<feature type="compositionally biased region" description="Polar residues" evidence="1">
    <location>
        <begin position="21"/>
        <end position="33"/>
    </location>
</feature>
<feature type="compositionally biased region" description="Basic residues" evidence="1">
    <location>
        <begin position="114"/>
        <end position="124"/>
    </location>
</feature>
<gene>
    <name evidence="2" type="ORF">BG006_010216</name>
</gene>
<feature type="compositionally biased region" description="Polar residues" evidence="1">
    <location>
        <begin position="103"/>
        <end position="113"/>
    </location>
</feature>
<feature type="region of interest" description="Disordered" evidence="1">
    <location>
        <begin position="1"/>
        <end position="168"/>
    </location>
</feature>
<feature type="compositionally biased region" description="Low complexity" evidence="1">
    <location>
        <begin position="1"/>
        <end position="20"/>
    </location>
</feature>
<dbReference type="AlphaFoldDB" id="A0A9P5SH80"/>
<accession>A0A9P5SH80</accession>
<dbReference type="Proteomes" id="UP000696485">
    <property type="component" value="Unassembled WGS sequence"/>
</dbReference>
<feature type="region of interest" description="Disordered" evidence="1">
    <location>
        <begin position="702"/>
        <end position="790"/>
    </location>
</feature>
<feature type="compositionally biased region" description="Basic residues" evidence="1">
    <location>
        <begin position="139"/>
        <end position="150"/>
    </location>
</feature>
<evidence type="ECO:0000256" key="1">
    <source>
        <dbReference type="SAM" id="MobiDB-lite"/>
    </source>
</evidence>
<feature type="compositionally biased region" description="Basic and acidic residues" evidence="1">
    <location>
        <begin position="502"/>
        <end position="520"/>
    </location>
</feature>
<reference evidence="2" key="1">
    <citation type="journal article" date="2020" name="Fungal Divers.">
        <title>Resolving the Mortierellaceae phylogeny through synthesis of multi-gene phylogenetics and phylogenomics.</title>
        <authorList>
            <person name="Vandepol N."/>
            <person name="Liber J."/>
            <person name="Desiro A."/>
            <person name="Na H."/>
            <person name="Kennedy M."/>
            <person name="Barry K."/>
            <person name="Grigoriev I.V."/>
            <person name="Miller A.N."/>
            <person name="O'Donnell K."/>
            <person name="Stajich J.E."/>
            <person name="Bonito G."/>
        </authorList>
    </citation>
    <scope>NUCLEOTIDE SEQUENCE</scope>
    <source>
        <strain evidence="2">NVP1</strain>
    </source>
</reference>
<proteinExistence type="predicted"/>
<feature type="compositionally biased region" description="Basic and acidic residues" evidence="1">
    <location>
        <begin position="774"/>
        <end position="790"/>
    </location>
</feature>
<feature type="region of interest" description="Disordered" evidence="1">
    <location>
        <begin position="455"/>
        <end position="612"/>
    </location>
</feature>
<feature type="compositionally biased region" description="Polar residues" evidence="1">
    <location>
        <begin position="219"/>
        <end position="244"/>
    </location>
</feature>
<feature type="compositionally biased region" description="Basic and acidic residues" evidence="1">
    <location>
        <begin position="125"/>
        <end position="138"/>
    </location>
</feature>
<feature type="compositionally biased region" description="Polar residues" evidence="1">
    <location>
        <begin position="200"/>
        <end position="212"/>
    </location>
</feature>
<feature type="compositionally biased region" description="Low complexity" evidence="1">
    <location>
        <begin position="56"/>
        <end position="66"/>
    </location>
</feature>
<feature type="compositionally biased region" description="Basic and acidic residues" evidence="1">
    <location>
        <begin position="41"/>
        <end position="55"/>
    </location>
</feature>